<gene>
    <name evidence="2" type="ORF">GWI33_008975</name>
</gene>
<protein>
    <submittedName>
        <fullName evidence="2">Uncharacterized protein</fullName>
    </submittedName>
</protein>
<accession>A0A834MAP0</accession>
<dbReference type="AlphaFoldDB" id="A0A834MAP0"/>
<comment type="caution">
    <text evidence="2">The sequence shown here is derived from an EMBL/GenBank/DDBJ whole genome shotgun (WGS) entry which is preliminary data.</text>
</comment>
<name>A0A834MAP0_RHYFE</name>
<organism evidence="2 3">
    <name type="scientific">Rhynchophorus ferrugineus</name>
    <name type="common">Red palm weevil</name>
    <name type="synonym">Curculio ferrugineus</name>
    <dbReference type="NCBI Taxonomy" id="354439"/>
    <lineage>
        <taxon>Eukaryota</taxon>
        <taxon>Metazoa</taxon>
        <taxon>Ecdysozoa</taxon>
        <taxon>Arthropoda</taxon>
        <taxon>Hexapoda</taxon>
        <taxon>Insecta</taxon>
        <taxon>Pterygota</taxon>
        <taxon>Neoptera</taxon>
        <taxon>Endopterygota</taxon>
        <taxon>Coleoptera</taxon>
        <taxon>Polyphaga</taxon>
        <taxon>Cucujiformia</taxon>
        <taxon>Curculionidae</taxon>
        <taxon>Dryophthorinae</taxon>
        <taxon>Rhynchophorus</taxon>
    </lineage>
</organism>
<keyword evidence="3" id="KW-1185">Reference proteome</keyword>
<reference evidence="2" key="1">
    <citation type="submission" date="2020-08" db="EMBL/GenBank/DDBJ databases">
        <title>Genome sequencing and assembly of the red palm weevil Rhynchophorus ferrugineus.</title>
        <authorList>
            <person name="Dias G.B."/>
            <person name="Bergman C.M."/>
            <person name="Manee M."/>
        </authorList>
    </citation>
    <scope>NUCLEOTIDE SEQUENCE</scope>
    <source>
        <strain evidence="2">AA-2017</strain>
        <tissue evidence="2">Whole larva</tissue>
    </source>
</reference>
<sequence>MRNRIRAVGLVILTRSVEISPDNQAGRGRTTPKRPLSRPPVDQWASSRGGRLRRMNPKAVRTNKLSDYGSGPKIVPL</sequence>
<evidence type="ECO:0000313" key="3">
    <source>
        <dbReference type="Proteomes" id="UP000625711"/>
    </source>
</evidence>
<dbReference type="Proteomes" id="UP000625711">
    <property type="component" value="Unassembled WGS sequence"/>
</dbReference>
<evidence type="ECO:0000256" key="1">
    <source>
        <dbReference type="SAM" id="MobiDB-lite"/>
    </source>
</evidence>
<dbReference type="EMBL" id="JAACXV010000410">
    <property type="protein sequence ID" value="KAF7277976.1"/>
    <property type="molecule type" value="Genomic_DNA"/>
</dbReference>
<evidence type="ECO:0000313" key="2">
    <source>
        <dbReference type="EMBL" id="KAF7277976.1"/>
    </source>
</evidence>
<proteinExistence type="predicted"/>
<feature type="region of interest" description="Disordered" evidence="1">
    <location>
        <begin position="19"/>
        <end position="77"/>
    </location>
</feature>